<feature type="disulfide bond" evidence="7">
    <location>
        <begin position="894"/>
        <end position="911"/>
    </location>
</feature>
<keyword evidence="8" id="KW-1133">Transmembrane helix</keyword>
<dbReference type="InterPro" id="IPR001774">
    <property type="entry name" value="DSL"/>
</dbReference>
<feature type="domain" description="EGF-like" evidence="10">
    <location>
        <begin position="740"/>
        <end position="777"/>
    </location>
</feature>
<feature type="disulfide bond" evidence="7">
    <location>
        <begin position="838"/>
        <end position="848"/>
    </location>
</feature>
<feature type="disulfide bond" evidence="7">
    <location>
        <begin position="352"/>
        <end position="361"/>
    </location>
</feature>
<evidence type="ECO:0000256" key="8">
    <source>
        <dbReference type="SAM" id="Phobius"/>
    </source>
</evidence>
<keyword evidence="8" id="KW-0472">Membrane</keyword>
<dbReference type="FunFam" id="2.10.25.10:FF:000066">
    <property type="entry name" value="FAT atypical cadherin 4"/>
    <property type="match status" value="1"/>
</dbReference>
<dbReference type="InterPro" id="IPR051830">
    <property type="entry name" value="NOTCH_homolog"/>
</dbReference>
<feature type="disulfide bond" evidence="7">
    <location>
        <begin position="767"/>
        <end position="776"/>
    </location>
</feature>
<feature type="domain" description="EGF-like" evidence="10">
    <location>
        <begin position="243"/>
        <end position="279"/>
    </location>
</feature>
<dbReference type="InterPro" id="IPR000742">
    <property type="entry name" value="EGF"/>
</dbReference>
<accession>A0A814W979</accession>
<dbReference type="SMART" id="SM00179">
    <property type="entry name" value="EGF_CA"/>
    <property type="match status" value="6"/>
</dbReference>
<dbReference type="PROSITE" id="PS00022">
    <property type="entry name" value="EGF_1"/>
    <property type="match status" value="9"/>
</dbReference>
<gene>
    <name evidence="11" type="ORF">ZHD862_LOCUS22893</name>
</gene>
<feature type="domain" description="EGF-like" evidence="10">
    <location>
        <begin position="834"/>
        <end position="870"/>
    </location>
</feature>
<evidence type="ECO:0000256" key="9">
    <source>
        <dbReference type="SAM" id="SignalP"/>
    </source>
</evidence>
<feature type="domain" description="EGF-like" evidence="10">
    <location>
        <begin position="487"/>
        <end position="524"/>
    </location>
</feature>
<evidence type="ECO:0000256" key="2">
    <source>
        <dbReference type="ARBA" id="ARBA00022536"/>
    </source>
</evidence>
<dbReference type="PANTHER" id="PTHR24033:SF151">
    <property type="entry name" value="NOTCH 2"/>
    <property type="match status" value="1"/>
</dbReference>
<dbReference type="InterPro" id="IPR001881">
    <property type="entry name" value="EGF-like_Ca-bd_dom"/>
</dbReference>
<dbReference type="PROSITE" id="PS50026">
    <property type="entry name" value="EGF_3"/>
    <property type="match status" value="9"/>
</dbReference>
<evidence type="ECO:0000256" key="7">
    <source>
        <dbReference type="PROSITE-ProRule" id="PRU00076"/>
    </source>
</evidence>
<feature type="signal peptide" evidence="9">
    <location>
        <begin position="1"/>
        <end position="21"/>
    </location>
</feature>
<reference evidence="11" key="1">
    <citation type="submission" date="2021-02" db="EMBL/GenBank/DDBJ databases">
        <authorList>
            <person name="Nowell W R."/>
        </authorList>
    </citation>
    <scope>NUCLEOTIDE SEQUENCE</scope>
</reference>
<dbReference type="SMART" id="SM00051">
    <property type="entry name" value="DSL"/>
    <property type="match status" value="1"/>
</dbReference>
<dbReference type="AlphaFoldDB" id="A0A814W979"/>
<dbReference type="GO" id="GO:0007154">
    <property type="term" value="P:cell communication"/>
    <property type="evidence" value="ECO:0007669"/>
    <property type="project" value="InterPro"/>
</dbReference>
<dbReference type="Gene3D" id="2.10.25.10">
    <property type="entry name" value="Laminin"/>
    <property type="match status" value="9"/>
</dbReference>
<dbReference type="Pfam" id="PF00008">
    <property type="entry name" value="EGF"/>
    <property type="match status" value="6"/>
</dbReference>
<dbReference type="SUPFAM" id="SSF57196">
    <property type="entry name" value="EGF/Laminin"/>
    <property type="match status" value="9"/>
</dbReference>
<comment type="caution">
    <text evidence="11">The sequence shown here is derived from an EMBL/GenBank/DDBJ whole genome shotgun (WGS) entry which is preliminary data.</text>
</comment>
<dbReference type="FunFam" id="2.10.25.10:FF:000173">
    <property type="entry name" value="Neurogenic locus notch protein 2"/>
    <property type="match status" value="1"/>
</dbReference>
<dbReference type="SMART" id="SM00181">
    <property type="entry name" value="EGF"/>
    <property type="match status" value="12"/>
</dbReference>
<dbReference type="Gene3D" id="2.10.25.140">
    <property type="match status" value="1"/>
</dbReference>
<keyword evidence="3 9" id="KW-0732">Signal</keyword>
<keyword evidence="6" id="KW-0325">Glycoprotein</keyword>
<dbReference type="GO" id="GO:0016020">
    <property type="term" value="C:membrane"/>
    <property type="evidence" value="ECO:0007669"/>
    <property type="project" value="InterPro"/>
</dbReference>
<feature type="domain" description="EGF-like" evidence="10">
    <location>
        <begin position="534"/>
        <end position="571"/>
    </location>
</feature>
<comment type="caution">
    <text evidence="7">Lacks conserved residue(s) required for the propagation of feature annotation.</text>
</comment>
<dbReference type="CDD" id="cd00054">
    <property type="entry name" value="EGF_CA"/>
    <property type="match status" value="4"/>
</dbReference>
<name>A0A814W979_9BILA</name>
<feature type="chain" id="PRO_5032743475" description="EGF-like domain-containing protein" evidence="9">
    <location>
        <begin position="22"/>
        <end position="1041"/>
    </location>
</feature>
<evidence type="ECO:0000313" key="11">
    <source>
        <dbReference type="EMBL" id="CAF1202010.1"/>
    </source>
</evidence>
<feature type="disulfide bond" evidence="7">
    <location>
        <begin position="269"/>
        <end position="278"/>
    </location>
</feature>
<evidence type="ECO:0000256" key="6">
    <source>
        <dbReference type="ARBA" id="ARBA00023180"/>
    </source>
</evidence>
<dbReference type="PROSITE" id="PS01186">
    <property type="entry name" value="EGF_2"/>
    <property type="match status" value="1"/>
</dbReference>
<feature type="domain" description="EGF-like" evidence="10">
    <location>
        <begin position="574"/>
        <end position="615"/>
    </location>
</feature>
<sequence length="1041" mass="119088">MVQWLMIILVYDFTILKLSLSEVTLSLRLLHYKNPNGLTYENRQCDTRHEHDINRDGRCDTAFLFCLVRLPFQNPHNCTLGDHFTGIVGANDIHFIDIDQQQQDKLDTQQRSMSLVSIWFQPTIYFRFNYPKTGIGIIVEVFDIDDINNRTNHDSIDFYGRTLLDLKIYRSEELAQKQRIYLRSLFGTHTNLTADLSLYCSPNSYGNYCEIFCIPNEQRYDCDLNTGQKICKHGYFGQDCLSDVRACEDQPCLNNGTCVVYLRSYLCRCQKGYTGRSCEIGPAGKMTEYKCNRINCVHGNCLKNGKCLCHDGWISDNCNQKESGCISRPCLHNSTCETLIGVNPVSAYRCHCRIGYTGRNCEVVCLVIFKAMVISCERTQCVHGQCFKIDFYTEICVCEKNWGGFDCSEPLSISSTTQKSYRLTTLTSAKFIHTTKSIKKIKNITNISLKNDLRDYLNWLNTNYGITKTTKLFQLPTTTPISAHKYKYTPCLSTPCLHNSTCIVKSEYTFQCRCLPSFIGTYCEIEILNITQLQQNPCESSPCQHQSVCVTKSNRTIHCICRSHYTGKFCEYPEESGCISRPCLHNSTCETLIGVNPVSAYRCHCRIGYTGRNCEVVCLVIFKAMVISCERTQCVHGQCFKIDFYTEICVCEKNWGGFDCSEPLSISSTTQKSYRLTTLTSAKFIHTTKSIKKIKNITNISLKNDLRDYLNWLNTNYGITKTTKLFQLPTTTPISAHKYKYTPCLSTPCLHNSTCIVKSEYTFQCRCLPSFIGTYCEIEILNITQLQQNPCESSPCQHQSVCVTKSNRTIHCICRSHYTGKFCEYPVPFPLLPFNQKCTRTCYHGGICLIDEANREQCICTSSYTGLNCELSRINCSISNDPLCNIDPCLSNPCLSNGTCYLLSPIKNYTCSCLEQYTGERCELEINSDLTNILSRDNNFNPDENNNTADLWPLAIVFGYIFSLMLVFIIIWFLWYGLTIRPQSYVPYGERVSDRYQPYRLGVSNPLFFTNQEYNTPISKPWSTPATTISNLDQWTRTITR</sequence>
<evidence type="ECO:0000256" key="1">
    <source>
        <dbReference type="ARBA" id="ARBA00022473"/>
    </source>
</evidence>
<keyword evidence="5 7" id="KW-1015">Disulfide bond</keyword>
<feature type="disulfide bond" evidence="7">
    <location>
        <begin position="514"/>
        <end position="523"/>
    </location>
</feature>
<evidence type="ECO:0000313" key="12">
    <source>
        <dbReference type="Proteomes" id="UP000663864"/>
    </source>
</evidence>
<dbReference type="GO" id="GO:0005509">
    <property type="term" value="F:calcium ion binding"/>
    <property type="evidence" value="ECO:0007669"/>
    <property type="project" value="InterPro"/>
</dbReference>
<dbReference type="FunFam" id="2.10.25.10:FF:000031">
    <property type="entry name" value="neurogenic locus notch homolog protein 3"/>
    <property type="match status" value="1"/>
</dbReference>
<feature type="disulfide bond" evidence="7">
    <location>
        <begin position="561"/>
        <end position="570"/>
    </location>
</feature>
<feature type="disulfide bond" evidence="7">
    <location>
        <begin position="605"/>
        <end position="614"/>
    </location>
</feature>
<feature type="disulfide bond" evidence="7">
    <location>
        <begin position="814"/>
        <end position="823"/>
    </location>
</feature>
<dbReference type="EMBL" id="CAJNOT010001454">
    <property type="protein sequence ID" value="CAF1202010.1"/>
    <property type="molecule type" value="Genomic_DNA"/>
</dbReference>
<feature type="domain" description="EGF-like" evidence="10">
    <location>
        <begin position="885"/>
        <end position="923"/>
    </location>
</feature>
<evidence type="ECO:0000256" key="4">
    <source>
        <dbReference type="ARBA" id="ARBA00022737"/>
    </source>
</evidence>
<evidence type="ECO:0000256" key="3">
    <source>
        <dbReference type="ARBA" id="ARBA00022729"/>
    </source>
</evidence>
<organism evidence="11 12">
    <name type="scientific">Rotaria sordida</name>
    <dbReference type="NCBI Taxonomy" id="392033"/>
    <lineage>
        <taxon>Eukaryota</taxon>
        <taxon>Metazoa</taxon>
        <taxon>Spiralia</taxon>
        <taxon>Gnathifera</taxon>
        <taxon>Rotifera</taxon>
        <taxon>Eurotatoria</taxon>
        <taxon>Bdelloidea</taxon>
        <taxon>Philodinida</taxon>
        <taxon>Philodinidae</taxon>
        <taxon>Rotaria</taxon>
    </lineage>
</organism>
<proteinExistence type="predicted"/>
<feature type="disulfide bond" evidence="7">
    <location>
        <begin position="913"/>
        <end position="922"/>
    </location>
</feature>
<keyword evidence="4" id="KW-0677">Repeat</keyword>
<keyword evidence="8" id="KW-0812">Transmembrane</keyword>
<keyword evidence="2 7" id="KW-0245">EGF-like domain</keyword>
<dbReference type="Proteomes" id="UP000663864">
    <property type="component" value="Unassembled WGS sequence"/>
</dbReference>
<dbReference type="PANTHER" id="PTHR24033">
    <property type="entry name" value="EGF-LIKE DOMAIN-CONTAINING PROTEIN"/>
    <property type="match status" value="1"/>
</dbReference>
<evidence type="ECO:0000259" key="10">
    <source>
        <dbReference type="PROSITE" id="PS50026"/>
    </source>
</evidence>
<feature type="transmembrane region" description="Helical" evidence="8">
    <location>
        <begin position="951"/>
        <end position="975"/>
    </location>
</feature>
<feature type="domain" description="EGF-like" evidence="10">
    <location>
        <begin position="321"/>
        <end position="362"/>
    </location>
</feature>
<keyword evidence="1" id="KW-0217">Developmental protein</keyword>
<evidence type="ECO:0000256" key="5">
    <source>
        <dbReference type="ARBA" id="ARBA00023157"/>
    </source>
</evidence>
<feature type="domain" description="EGF-like" evidence="10">
    <location>
        <begin position="787"/>
        <end position="824"/>
    </location>
</feature>
<protein>
    <recommendedName>
        <fullName evidence="10">EGF-like domain-containing protein</fullName>
    </recommendedName>
</protein>
<feature type="disulfide bond" evidence="7">
    <location>
        <begin position="860"/>
        <end position="869"/>
    </location>
</feature>